<dbReference type="EMBL" id="JABAFV010000001">
    <property type="protein sequence ID" value="NME48955.1"/>
    <property type="molecule type" value="Genomic_DNA"/>
</dbReference>
<dbReference type="Proteomes" id="UP000196074">
    <property type="component" value="Unassembled WGS sequence"/>
</dbReference>
<dbReference type="EMBL" id="NFLC01000038">
    <property type="protein sequence ID" value="OUQ08057.1"/>
    <property type="molecule type" value="Genomic_DNA"/>
</dbReference>
<evidence type="ECO:0000313" key="1">
    <source>
        <dbReference type="EMBL" id="NME48955.1"/>
    </source>
</evidence>
<protein>
    <submittedName>
        <fullName evidence="2">Uncharacterized protein</fullName>
    </submittedName>
</protein>
<evidence type="ECO:0000313" key="3">
    <source>
        <dbReference type="Proteomes" id="UP000196074"/>
    </source>
</evidence>
<evidence type="ECO:0000313" key="2">
    <source>
        <dbReference type="EMBL" id="OUQ08057.1"/>
    </source>
</evidence>
<sequence length="199" mass="24213">MFQLKKTKNEKLERDSVKSKRIVKRMGNDEETMPYFTLTPEGYVVARSNDKEQPYYFEEYLKVESTDLNALNISEMQLYAERFTDFNRIMVNDYKIIALSFPVTTQVQQQLWRERLNRATTFERRRACMEKIQRLQWVEKNLRNREYYLVVFAKSRKQLTEELKSVKQWAGQSMHLSNVDIEKKKRLFFKFMNLNIRDF</sequence>
<reference evidence="2" key="2">
    <citation type="journal article" date="2018" name="BMC Genomics">
        <title>Whole genome sequencing and function prediction of 133 gut anaerobes isolated from chicken caecum in pure cultures.</title>
        <authorList>
            <person name="Medvecky M."/>
            <person name="Cejkova D."/>
            <person name="Polansky O."/>
            <person name="Karasova D."/>
            <person name="Kubasova T."/>
            <person name="Cizek A."/>
            <person name="Rychlik I."/>
        </authorList>
    </citation>
    <scope>NUCLEOTIDE SEQUENCE</scope>
    <source>
        <strain evidence="2">An144</strain>
    </source>
</reference>
<gene>
    <name evidence="2" type="ORF">B5E88_11570</name>
    <name evidence="1" type="ORF">HF857_01555</name>
</gene>
<dbReference type="RefSeq" id="WP_047334876.1">
    <property type="nucleotide sequence ID" value="NZ_CP144502.1"/>
</dbReference>
<reference evidence="1 4" key="3">
    <citation type="submission" date="2020-04" db="EMBL/GenBank/DDBJ databases">
        <authorList>
            <person name="Hitch T.C.A."/>
            <person name="Wylensek D."/>
            <person name="Clavel T."/>
        </authorList>
    </citation>
    <scope>NUCLEOTIDE SEQUENCE [LARGE SCALE GENOMIC DNA]</scope>
    <source>
        <strain evidence="1 4">WCA-380-WT-3C</strain>
    </source>
</reference>
<comment type="caution">
    <text evidence="2">The sequence shown here is derived from an EMBL/GenBank/DDBJ whole genome shotgun (WGS) entry which is preliminary data.</text>
</comment>
<accession>A0A1Y4QS19</accession>
<organism evidence="2 3">
    <name type="scientific">Enterococcus cecorum</name>
    <dbReference type="NCBI Taxonomy" id="44008"/>
    <lineage>
        <taxon>Bacteria</taxon>
        <taxon>Bacillati</taxon>
        <taxon>Bacillota</taxon>
        <taxon>Bacilli</taxon>
        <taxon>Lactobacillales</taxon>
        <taxon>Enterococcaceae</taxon>
        <taxon>Enterococcus</taxon>
    </lineage>
</organism>
<evidence type="ECO:0000313" key="4">
    <source>
        <dbReference type="Proteomes" id="UP000588071"/>
    </source>
</evidence>
<reference evidence="3" key="1">
    <citation type="submission" date="2017-04" db="EMBL/GenBank/DDBJ databases">
        <title>Function of individual gut microbiota members based on whole genome sequencing of pure cultures obtained from chicken caecum.</title>
        <authorList>
            <person name="Medvecky M."/>
            <person name="Cejkova D."/>
            <person name="Polansky O."/>
            <person name="Karasova D."/>
            <person name="Kubasova T."/>
            <person name="Cizek A."/>
            <person name="Rychlik I."/>
        </authorList>
    </citation>
    <scope>NUCLEOTIDE SEQUENCE [LARGE SCALE GENOMIC DNA]</scope>
    <source>
        <strain evidence="3">An144</strain>
    </source>
</reference>
<proteinExistence type="predicted"/>
<dbReference type="AlphaFoldDB" id="A0A1Y4QS19"/>
<name>A0A1Y4QS19_9ENTE</name>
<dbReference type="Proteomes" id="UP000588071">
    <property type="component" value="Unassembled WGS sequence"/>
</dbReference>